<organism evidence="1">
    <name type="scientific">marine sediment metagenome</name>
    <dbReference type="NCBI Taxonomy" id="412755"/>
    <lineage>
        <taxon>unclassified sequences</taxon>
        <taxon>metagenomes</taxon>
        <taxon>ecological metagenomes</taxon>
    </lineage>
</organism>
<feature type="non-terminal residue" evidence="1">
    <location>
        <position position="1"/>
    </location>
</feature>
<name>X0Y592_9ZZZZ</name>
<dbReference type="EMBL" id="BARS01056018">
    <property type="protein sequence ID" value="GAG50940.1"/>
    <property type="molecule type" value="Genomic_DNA"/>
</dbReference>
<gene>
    <name evidence="1" type="ORF">S01H1_82606</name>
</gene>
<reference evidence="1" key="1">
    <citation type="journal article" date="2014" name="Front. Microbiol.">
        <title>High frequency of phylogenetically diverse reductive dehalogenase-homologous genes in deep subseafloor sedimentary metagenomes.</title>
        <authorList>
            <person name="Kawai M."/>
            <person name="Futagami T."/>
            <person name="Toyoda A."/>
            <person name="Takaki Y."/>
            <person name="Nishi S."/>
            <person name="Hori S."/>
            <person name="Arai W."/>
            <person name="Tsubouchi T."/>
            <person name="Morono Y."/>
            <person name="Uchiyama I."/>
            <person name="Ito T."/>
            <person name="Fujiyama A."/>
            <person name="Inagaki F."/>
            <person name="Takami H."/>
        </authorList>
    </citation>
    <scope>NUCLEOTIDE SEQUENCE</scope>
    <source>
        <strain evidence="1">Expedition CK06-06</strain>
    </source>
</reference>
<protein>
    <submittedName>
        <fullName evidence="1">Uncharacterized protein</fullName>
    </submittedName>
</protein>
<sequence length="191" mass="21943">ELQNELSHYPHTSYLPHLSLSLHHHFSALILYFLMRRADGGLPPTELKFSVLTVSPEPMALFYRLRDVATHQRVINKLRNSLFSRVFRFDKAALTEQLAPACNPFEFFDGGSGLVLVYDQPDKITHALQEILDDETSLRSLLVEQTDFRLTGKWMQEEAGEQSYFKPTNVETHSRTWSLLSATVMNYPTLS</sequence>
<dbReference type="AlphaFoldDB" id="X0Y592"/>
<evidence type="ECO:0000313" key="1">
    <source>
        <dbReference type="EMBL" id="GAG50940.1"/>
    </source>
</evidence>
<comment type="caution">
    <text evidence="1">The sequence shown here is derived from an EMBL/GenBank/DDBJ whole genome shotgun (WGS) entry which is preliminary data.</text>
</comment>
<proteinExistence type="predicted"/>
<accession>X0Y592</accession>
<feature type="non-terminal residue" evidence="1">
    <location>
        <position position="191"/>
    </location>
</feature>